<proteinExistence type="predicted"/>
<name>A0ABT2MZ17_9CYAN</name>
<dbReference type="RefSeq" id="WP_368009430.1">
    <property type="nucleotide sequence ID" value="NZ_JAMXFF010000068.1"/>
</dbReference>
<accession>A0ABT2MZ17</accession>
<feature type="domain" description="DUF6794" evidence="1">
    <location>
        <begin position="32"/>
        <end position="114"/>
    </location>
</feature>
<sequence>MNMDLPIEVPPEPTDPKTQINPTYSPEAGLFIPSSIEEAIAELEKMLHPEFIAEARAISQLEFLNTQHFNLAMWIRNNWELWGINPLTQSLQTQGMTHPSEMASFLLGKFWQHLQQPATAD</sequence>
<reference evidence="2 3" key="1">
    <citation type="journal article" date="2022" name="Front. Microbiol.">
        <title>High genomic differentiation and limited gene flow indicate recent cryptic speciation within the genus Laspinema (cyanobacteria).</title>
        <authorList>
            <person name="Stanojkovic A."/>
            <person name="Skoupy S."/>
            <person name="Skaloud P."/>
            <person name="Dvorak P."/>
        </authorList>
    </citation>
    <scope>NUCLEOTIDE SEQUENCE [LARGE SCALE GENOMIC DNA]</scope>
    <source>
        <strain evidence="2 3">D2a</strain>
    </source>
</reference>
<dbReference type="Proteomes" id="UP001525890">
    <property type="component" value="Unassembled WGS sequence"/>
</dbReference>
<evidence type="ECO:0000259" key="1">
    <source>
        <dbReference type="Pfam" id="PF20594"/>
    </source>
</evidence>
<dbReference type="Pfam" id="PF20594">
    <property type="entry name" value="DUF6794"/>
    <property type="match status" value="1"/>
</dbReference>
<dbReference type="EMBL" id="JAMXFF010000068">
    <property type="protein sequence ID" value="MCT7969994.1"/>
    <property type="molecule type" value="Genomic_DNA"/>
</dbReference>
<evidence type="ECO:0000313" key="3">
    <source>
        <dbReference type="Proteomes" id="UP001525890"/>
    </source>
</evidence>
<gene>
    <name evidence="2" type="ORF">NG799_27140</name>
</gene>
<keyword evidence="3" id="KW-1185">Reference proteome</keyword>
<comment type="caution">
    <text evidence="2">The sequence shown here is derived from an EMBL/GenBank/DDBJ whole genome shotgun (WGS) entry which is preliminary data.</text>
</comment>
<evidence type="ECO:0000313" key="2">
    <source>
        <dbReference type="EMBL" id="MCT7969994.1"/>
    </source>
</evidence>
<protein>
    <recommendedName>
        <fullName evidence="1">DUF6794 domain-containing protein</fullName>
    </recommendedName>
</protein>
<organism evidence="2 3">
    <name type="scientific">Laspinema palackyanum D2a</name>
    <dbReference type="NCBI Taxonomy" id="2953684"/>
    <lineage>
        <taxon>Bacteria</taxon>
        <taxon>Bacillati</taxon>
        <taxon>Cyanobacteriota</taxon>
        <taxon>Cyanophyceae</taxon>
        <taxon>Oscillatoriophycideae</taxon>
        <taxon>Oscillatoriales</taxon>
        <taxon>Laspinemataceae</taxon>
        <taxon>Laspinema</taxon>
        <taxon>Laspinema palackyanum</taxon>
    </lineage>
</organism>
<dbReference type="InterPro" id="IPR046744">
    <property type="entry name" value="DUF6794"/>
</dbReference>